<reference evidence="3 4" key="1">
    <citation type="journal article" date="2015" name="Int. J. Syst. Evol. Microbiol.">
        <title>Youhaiella tibetensis gen. nov., sp. nov., isolated from subsurface sediment.</title>
        <authorList>
            <person name="Wang Y.X."/>
            <person name="Huang F.Q."/>
            <person name="Nogi Y."/>
            <person name="Pang S.J."/>
            <person name="Wang P.K."/>
            <person name="Lv J."/>
        </authorList>
    </citation>
    <scope>NUCLEOTIDE SEQUENCE [LARGE SCALE GENOMIC DNA]</scope>
    <source>
        <strain evidence="4">fig4</strain>
    </source>
</reference>
<name>A0A5B9DTE7_9HYPH</name>
<dbReference type="KEGG" id="yti:FNA67_16155"/>
<dbReference type="Pfam" id="PF00293">
    <property type="entry name" value="NUDIX"/>
    <property type="match status" value="1"/>
</dbReference>
<dbReference type="PRINTS" id="PR00502">
    <property type="entry name" value="NUDIXFAMILY"/>
</dbReference>
<dbReference type="Gene3D" id="3.90.79.10">
    <property type="entry name" value="Nucleoside Triphosphate Pyrophosphohydrolase"/>
    <property type="match status" value="1"/>
</dbReference>
<dbReference type="EMBL" id="CP041690">
    <property type="protein sequence ID" value="QEE21624.1"/>
    <property type="molecule type" value="Genomic_DNA"/>
</dbReference>
<sequence>MLLTRWQRLRSRVFLFAVGLKRRITFGVRVMLIDGDKIFLIRHTYMPGWQLPGGGVEPGETAEESAAREVFEEGGLRVTGPMELFGIYHNVSSVTNRDHVALYLCREFEQAVEFRKSFEIAEAGWFALDALPEGLSPATTRRVAEVFGGEPRSVVWGVV</sequence>
<accession>A0A5B9DTE7</accession>
<evidence type="ECO:0000256" key="2">
    <source>
        <dbReference type="ARBA" id="ARBA00022801"/>
    </source>
</evidence>
<keyword evidence="2" id="KW-0378">Hydrolase</keyword>
<dbReference type="PROSITE" id="PS51462">
    <property type="entry name" value="NUDIX"/>
    <property type="match status" value="1"/>
</dbReference>
<gene>
    <name evidence="3" type="ORF">FNA67_16155</name>
</gene>
<dbReference type="CDD" id="cd04680">
    <property type="entry name" value="NUDIX_Hydrolase"/>
    <property type="match status" value="1"/>
</dbReference>
<dbReference type="RefSeq" id="WP_049706126.1">
    <property type="nucleotide sequence ID" value="NZ_BMFM01000001.1"/>
</dbReference>
<evidence type="ECO:0000313" key="4">
    <source>
        <dbReference type="Proteomes" id="UP000321062"/>
    </source>
</evidence>
<dbReference type="PANTHER" id="PTHR43046">
    <property type="entry name" value="GDP-MANNOSE MANNOSYL HYDROLASE"/>
    <property type="match status" value="1"/>
</dbReference>
<comment type="cofactor">
    <cofactor evidence="1">
        <name>Mg(2+)</name>
        <dbReference type="ChEBI" id="CHEBI:18420"/>
    </cofactor>
</comment>
<proteinExistence type="predicted"/>
<dbReference type="InterPro" id="IPR015797">
    <property type="entry name" value="NUDIX_hydrolase-like_dom_sf"/>
</dbReference>
<dbReference type="SUPFAM" id="SSF55811">
    <property type="entry name" value="Nudix"/>
    <property type="match status" value="1"/>
</dbReference>
<evidence type="ECO:0000313" key="3">
    <source>
        <dbReference type="EMBL" id="QEE21624.1"/>
    </source>
</evidence>
<evidence type="ECO:0000256" key="1">
    <source>
        <dbReference type="ARBA" id="ARBA00001946"/>
    </source>
</evidence>
<dbReference type="GO" id="GO:0016787">
    <property type="term" value="F:hydrolase activity"/>
    <property type="evidence" value="ECO:0007669"/>
    <property type="project" value="UniProtKB-KW"/>
</dbReference>
<dbReference type="AlphaFoldDB" id="A0A5B9DTE7"/>
<dbReference type="InterPro" id="IPR020476">
    <property type="entry name" value="Nudix_hydrolase"/>
</dbReference>
<dbReference type="InterPro" id="IPR000086">
    <property type="entry name" value="NUDIX_hydrolase_dom"/>
</dbReference>
<keyword evidence="4" id="KW-1185">Reference proteome</keyword>
<dbReference type="Proteomes" id="UP000321062">
    <property type="component" value="Chromosome"/>
</dbReference>
<organism evidence="3 4">
    <name type="scientific">Paradevosia tibetensis</name>
    <dbReference type="NCBI Taxonomy" id="1447062"/>
    <lineage>
        <taxon>Bacteria</taxon>
        <taxon>Pseudomonadati</taxon>
        <taxon>Pseudomonadota</taxon>
        <taxon>Alphaproteobacteria</taxon>
        <taxon>Hyphomicrobiales</taxon>
        <taxon>Devosiaceae</taxon>
        <taxon>Paradevosia</taxon>
    </lineage>
</organism>
<dbReference type="OrthoDB" id="9800065at2"/>
<protein>
    <submittedName>
        <fullName evidence="3">NUDIX domain-containing protein</fullName>
    </submittedName>
</protein>
<dbReference type="PANTHER" id="PTHR43046:SF16">
    <property type="entry name" value="ADP-RIBOSE PYROPHOSPHATASE YJHB-RELATED"/>
    <property type="match status" value="1"/>
</dbReference>